<feature type="compositionally biased region" description="Polar residues" evidence="1">
    <location>
        <begin position="19"/>
        <end position="30"/>
    </location>
</feature>
<feature type="region of interest" description="Disordered" evidence="1">
    <location>
        <begin position="71"/>
        <end position="122"/>
    </location>
</feature>
<evidence type="ECO:0000256" key="1">
    <source>
        <dbReference type="SAM" id="MobiDB-lite"/>
    </source>
</evidence>
<name>V9E3R7_PHYNI</name>
<dbReference type="HOGENOM" id="CLU_2031277_0_0_1"/>
<gene>
    <name evidence="2" type="ORF">F443_19592</name>
</gene>
<proteinExistence type="predicted"/>
<keyword evidence="3" id="KW-1185">Reference proteome</keyword>
<comment type="caution">
    <text evidence="2">The sequence shown here is derived from an EMBL/GenBank/DDBJ whole genome shotgun (WGS) entry which is preliminary data.</text>
</comment>
<organism evidence="2 3">
    <name type="scientific">Phytophthora nicotianae P1569</name>
    <dbReference type="NCBI Taxonomy" id="1317065"/>
    <lineage>
        <taxon>Eukaryota</taxon>
        <taxon>Sar</taxon>
        <taxon>Stramenopiles</taxon>
        <taxon>Oomycota</taxon>
        <taxon>Peronosporomycetes</taxon>
        <taxon>Peronosporales</taxon>
        <taxon>Peronosporaceae</taxon>
        <taxon>Phytophthora</taxon>
    </lineage>
</organism>
<protein>
    <submittedName>
        <fullName evidence="2">Uncharacterized protein</fullName>
    </submittedName>
</protein>
<feature type="region of interest" description="Disordered" evidence="1">
    <location>
        <begin position="1"/>
        <end position="30"/>
    </location>
</feature>
<reference evidence="2 3" key="1">
    <citation type="submission" date="2013-11" db="EMBL/GenBank/DDBJ databases">
        <title>The Genome Sequence of Phytophthora parasitica P1569.</title>
        <authorList>
            <consortium name="The Broad Institute Genomics Platform"/>
            <person name="Russ C."/>
            <person name="Tyler B."/>
            <person name="Panabieres F."/>
            <person name="Shan W."/>
            <person name="Tripathy S."/>
            <person name="Grunwald N."/>
            <person name="Machado M."/>
            <person name="Johnson C.S."/>
            <person name="Arredondo F."/>
            <person name="Hong C."/>
            <person name="Coffey M."/>
            <person name="Young S.K."/>
            <person name="Zeng Q."/>
            <person name="Gargeya S."/>
            <person name="Fitzgerald M."/>
            <person name="Abouelleil A."/>
            <person name="Alvarado L."/>
            <person name="Chapman S.B."/>
            <person name="Gainer-Dewar J."/>
            <person name="Goldberg J."/>
            <person name="Griggs A."/>
            <person name="Gujja S."/>
            <person name="Hansen M."/>
            <person name="Howarth C."/>
            <person name="Imamovic A."/>
            <person name="Ireland A."/>
            <person name="Larimer J."/>
            <person name="McCowan C."/>
            <person name="Murphy C."/>
            <person name="Pearson M."/>
            <person name="Poon T.W."/>
            <person name="Priest M."/>
            <person name="Roberts A."/>
            <person name="Saif S."/>
            <person name="Shea T."/>
            <person name="Sykes S."/>
            <person name="Wortman J."/>
            <person name="Nusbaum C."/>
            <person name="Birren B."/>
        </authorList>
    </citation>
    <scope>NUCLEOTIDE SEQUENCE [LARGE SCALE GENOMIC DNA]</scope>
    <source>
        <strain evidence="2 3">P1569</strain>
    </source>
</reference>
<sequence>MGGGGRLTPAAEKRPPPDSTNAAAYTTNKRVNARKRIETLEMNVARVSATQEAAGSDLLQMLAFFFQKQVDRRAEQEDKLRRDERQERRDTEKEDRLERDRIRRDEVAAADSRARRSWRHTD</sequence>
<evidence type="ECO:0000313" key="3">
    <source>
        <dbReference type="Proteomes" id="UP000018721"/>
    </source>
</evidence>
<feature type="compositionally biased region" description="Basic and acidic residues" evidence="1">
    <location>
        <begin position="71"/>
        <end position="107"/>
    </location>
</feature>
<evidence type="ECO:0000313" key="2">
    <source>
        <dbReference type="EMBL" id="ETI33760.1"/>
    </source>
</evidence>
<dbReference type="AlphaFoldDB" id="V9E3R7"/>
<dbReference type="EMBL" id="ANIZ01003391">
    <property type="protein sequence ID" value="ETI33760.1"/>
    <property type="molecule type" value="Genomic_DNA"/>
</dbReference>
<dbReference type="Proteomes" id="UP000018721">
    <property type="component" value="Unassembled WGS sequence"/>
</dbReference>
<accession>V9E3R7</accession>
<dbReference type="OrthoDB" id="10636099at2759"/>